<sequence>MQDKSDGLSETLRSGSVRAALFFILWLIITGAATGDMLIGVIASLIAAVASLKLLPPRRRAWRLSEAVKLGVRFLRQSIVAGIDVARRTLDPLLPLRPGFVSYKSKLPRGPERDAFFTMTSLLPGTLPSGPGRGEDVLVHCLDVEQPVAEQLAIEEHLFHQVAGGVNRDE</sequence>
<evidence type="ECO:0000256" key="5">
    <source>
        <dbReference type="ARBA" id="ARBA00022989"/>
    </source>
</evidence>
<dbReference type="GO" id="GO:0008324">
    <property type="term" value="F:monoatomic cation transmembrane transporter activity"/>
    <property type="evidence" value="ECO:0007669"/>
    <property type="project" value="InterPro"/>
</dbReference>
<dbReference type="PANTHER" id="PTHR34584:SF1">
    <property type="entry name" value="NA(+)_H(+) ANTIPORTER SUBUNIT E1"/>
    <property type="match status" value="1"/>
</dbReference>
<keyword evidence="3" id="KW-1003">Cell membrane</keyword>
<dbReference type="AlphaFoldDB" id="A0A0D6JF98"/>
<evidence type="ECO:0000256" key="6">
    <source>
        <dbReference type="ARBA" id="ARBA00023136"/>
    </source>
</evidence>
<dbReference type="KEGG" id="fil:BN1229_v1_2091"/>
<proteinExistence type="inferred from homology"/>
<comment type="similarity">
    <text evidence="2">Belongs to the CPA3 antiporters (TC 2.A.63) subunit E family.</text>
</comment>
<evidence type="ECO:0000256" key="4">
    <source>
        <dbReference type="ARBA" id="ARBA00022692"/>
    </source>
</evidence>
<evidence type="ECO:0000313" key="9">
    <source>
        <dbReference type="Proteomes" id="UP000033187"/>
    </source>
</evidence>
<dbReference type="KEGG" id="fiy:BN1229_v1_2091"/>
<keyword evidence="4 7" id="KW-0812">Transmembrane</keyword>
<evidence type="ECO:0000256" key="1">
    <source>
        <dbReference type="ARBA" id="ARBA00004651"/>
    </source>
</evidence>
<dbReference type="RefSeq" id="WP_046478140.1">
    <property type="nucleotide sequence ID" value="NZ_LN829118.1"/>
</dbReference>
<evidence type="ECO:0000256" key="2">
    <source>
        <dbReference type="ARBA" id="ARBA00006228"/>
    </source>
</evidence>
<protein>
    <submittedName>
        <fullName evidence="8">Uncharacterized protein</fullName>
    </submittedName>
</protein>
<reference evidence="9" key="1">
    <citation type="submission" date="2015-02" db="EMBL/GenBank/DDBJ databases">
        <authorList>
            <person name="Chooi Y.-H."/>
        </authorList>
    </citation>
    <scope>NUCLEOTIDE SEQUENCE [LARGE SCALE GENOMIC DNA]</scope>
    <source>
        <strain evidence="9">strain Y</strain>
    </source>
</reference>
<evidence type="ECO:0000256" key="3">
    <source>
        <dbReference type="ARBA" id="ARBA00022475"/>
    </source>
</evidence>
<dbReference type="InterPro" id="IPR002758">
    <property type="entry name" value="Cation_antiport_E"/>
</dbReference>
<dbReference type="PANTHER" id="PTHR34584">
    <property type="entry name" value="NA(+)/H(+) ANTIPORTER SUBUNIT E1"/>
    <property type="match status" value="1"/>
</dbReference>
<evidence type="ECO:0000313" key="8">
    <source>
        <dbReference type="EMBL" id="CPR19282.1"/>
    </source>
</evidence>
<dbReference type="Proteomes" id="UP000033187">
    <property type="component" value="Chromosome 1"/>
</dbReference>
<dbReference type="EMBL" id="LN829119">
    <property type="protein sequence ID" value="CPR19282.1"/>
    <property type="molecule type" value="Genomic_DNA"/>
</dbReference>
<dbReference type="GO" id="GO:0005886">
    <property type="term" value="C:plasma membrane"/>
    <property type="evidence" value="ECO:0007669"/>
    <property type="project" value="UniProtKB-SubCell"/>
</dbReference>
<comment type="subcellular location">
    <subcellularLocation>
        <location evidence="1">Cell membrane</location>
        <topology evidence="1">Multi-pass membrane protein</topology>
    </subcellularLocation>
</comment>
<name>A0A0D6JF98_9HYPH</name>
<keyword evidence="5 7" id="KW-1133">Transmembrane helix</keyword>
<keyword evidence="9" id="KW-1185">Reference proteome</keyword>
<accession>A0A0D6JF98</accession>
<keyword evidence="6 7" id="KW-0472">Membrane</keyword>
<dbReference type="Pfam" id="PF01899">
    <property type="entry name" value="MNHE"/>
    <property type="match status" value="1"/>
</dbReference>
<gene>
    <name evidence="8" type="ORF">YBN1229_v1_2091</name>
</gene>
<organism evidence="8 9">
    <name type="scientific">Candidatus Filomicrobium marinum</name>
    <dbReference type="NCBI Taxonomy" id="1608628"/>
    <lineage>
        <taxon>Bacteria</taxon>
        <taxon>Pseudomonadati</taxon>
        <taxon>Pseudomonadota</taxon>
        <taxon>Alphaproteobacteria</taxon>
        <taxon>Hyphomicrobiales</taxon>
        <taxon>Hyphomicrobiaceae</taxon>
        <taxon>Filomicrobium</taxon>
    </lineage>
</organism>
<feature type="transmembrane region" description="Helical" evidence="7">
    <location>
        <begin position="20"/>
        <end position="50"/>
    </location>
</feature>
<dbReference type="OrthoDB" id="7852837at2"/>
<evidence type="ECO:0000256" key="7">
    <source>
        <dbReference type="SAM" id="Phobius"/>
    </source>
</evidence>